<dbReference type="OrthoDB" id="5403091at2759"/>
<evidence type="ECO:0000313" key="1">
    <source>
        <dbReference type="EMBL" id="KAF5873538.1"/>
    </source>
</evidence>
<dbReference type="RefSeq" id="XP_037192484.1">
    <property type="nucleotide sequence ID" value="XM_037335389.1"/>
</dbReference>
<gene>
    <name evidence="1" type="ORF">Bfra_005001</name>
</gene>
<dbReference type="GeneID" id="59259081"/>
<keyword evidence="2" id="KW-1185">Reference proteome</keyword>
<dbReference type="Proteomes" id="UP000531561">
    <property type="component" value="Unassembled WGS sequence"/>
</dbReference>
<proteinExistence type="predicted"/>
<sequence length="66" mass="7510">MARFSEYDLGDDAEMVSRRDKRVLSDAILDFCSDSLKDALRRSQNESKEALVSLQEICVEVAKNLE</sequence>
<accession>A0A8H6ATY0</accession>
<evidence type="ECO:0000313" key="2">
    <source>
        <dbReference type="Proteomes" id="UP000531561"/>
    </source>
</evidence>
<protein>
    <submittedName>
        <fullName evidence="1">Uncharacterized protein</fullName>
    </submittedName>
</protein>
<name>A0A8H6ATY0_9HELO</name>
<comment type="caution">
    <text evidence="1">The sequence shown here is derived from an EMBL/GenBank/DDBJ whole genome shotgun (WGS) entry which is preliminary data.</text>
</comment>
<reference evidence="1 2" key="1">
    <citation type="journal article" date="2020" name="Phytopathology">
        <title>A high-quality genome resource of Botrytis fragariae, a new and rapidly spreading fungal pathogen causing strawberry gray mold in the U.S.A.</title>
        <authorList>
            <person name="Wu Y."/>
            <person name="Saski C.A."/>
            <person name="Schnabel G."/>
            <person name="Xiao S."/>
            <person name="Hu M."/>
        </authorList>
    </citation>
    <scope>NUCLEOTIDE SEQUENCE [LARGE SCALE GENOMIC DNA]</scope>
    <source>
        <strain evidence="1 2">BVB16</strain>
    </source>
</reference>
<organism evidence="1 2">
    <name type="scientific">Botrytis fragariae</name>
    <dbReference type="NCBI Taxonomy" id="1964551"/>
    <lineage>
        <taxon>Eukaryota</taxon>
        <taxon>Fungi</taxon>
        <taxon>Dikarya</taxon>
        <taxon>Ascomycota</taxon>
        <taxon>Pezizomycotina</taxon>
        <taxon>Leotiomycetes</taxon>
        <taxon>Helotiales</taxon>
        <taxon>Sclerotiniaceae</taxon>
        <taxon>Botrytis</taxon>
    </lineage>
</organism>
<dbReference type="AlphaFoldDB" id="A0A8H6ATY0"/>
<dbReference type="EMBL" id="JABFCT010000008">
    <property type="protein sequence ID" value="KAF5873538.1"/>
    <property type="molecule type" value="Genomic_DNA"/>
</dbReference>